<dbReference type="OrthoDB" id="1077969at2759"/>
<feature type="compositionally biased region" description="Basic residues" evidence="1">
    <location>
        <begin position="40"/>
        <end position="59"/>
    </location>
</feature>
<protein>
    <recommendedName>
        <fullName evidence="2">DUF7890 domain-containing protein</fullName>
    </recommendedName>
</protein>
<evidence type="ECO:0000313" key="3">
    <source>
        <dbReference type="EMBL" id="TXG50668.1"/>
    </source>
</evidence>
<dbReference type="Proteomes" id="UP000323000">
    <property type="component" value="Chromosome 11"/>
</dbReference>
<reference evidence="4" key="1">
    <citation type="journal article" date="2019" name="Gigascience">
        <title>De novo genome assembly of the endangered Acer yangbiense, a plant species with extremely small populations endemic to Yunnan Province, China.</title>
        <authorList>
            <person name="Yang J."/>
            <person name="Wariss H.M."/>
            <person name="Tao L."/>
            <person name="Zhang R."/>
            <person name="Yun Q."/>
            <person name="Hollingsworth P."/>
            <person name="Dao Z."/>
            <person name="Luo G."/>
            <person name="Guo H."/>
            <person name="Ma Y."/>
            <person name="Sun W."/>
        </authorList>
    </citation>
    <scope>NUCLEOTIDE SEQUENCE [LARGE SCALE GENOMIC DNA]</scope>
    <source>
        <strain evidence="4">cv. Malutang</strain>
    </source>
</reference>
<accession>A0A5C7H0V4</accession>
<evidence type="ECO:0000256" key="1">
    <source>
        <dbReference type="SAM" id="MobiDB-lite"/>
    </source>
</evidence>
<name>A0A5C7H0V4_9ROSI</name>
<evidence type="ECO:0000313" key="4">
    <source>
        <dbReference type="Proteomes" id="UP000323000"/>
    </source>
</evidence>
<evidence type="ECO:0000259" key="2">
    <source>
        <dbReference type="Pfam" id="PF25418"/>
    </source>
</evidence>
<proteinExistence type="predicted"/>
<comment type="caution">
    <text evidence="3">The sequence shown here is derived from an EMBL/GenBank/DDBJ whole genome shotgun (WGS) entry which is preliminary data.</text>
</comment>
<keyword evidence="4" id="KW-1185">Reference proteome</keyword>
<gene>
    <name evidence="3" type="ORF">EZV62_023192</name>
</gene>
<dbReference type="InterPro" id="IPR057212">
    <property type="entry name" value="DUF7890"/>
</dbReference>
<dbReference type="AlphaFoldDB" id="A0A5C7H0V4"/>
<dbReference type="Pfam" id="PF25418">
    <property type="entry name" value="DUF7890"/>
    <property type="match status" value="1"/>
</dbReference>
<dbReference type="PANTHER" id="PTHR36782">
    <property type="entry name" value="BNAC03G62080D PROTEIN"/>
    <property type="match status" value="1"/>
</dbReference>
<organism evidence="3 4">
    <name type="scientific">Acer yangbiense</name>
    <dbReference type="NCBI Taxonomy" id="1000413"/>
    <lineage>
        <taxon>Eukaryota</taxon>
        <taxon>Viridiplantae</taxon>
        <taxon>Streptophyta</taxon>
        <taxon>Embryophyta</taxon>
        <taxon>Tracheophyta</taxon>
        <taxon>Spermatophyta</taxon>
        <taxon>Magnoliopsida</taxon>
        <taxon>eudicotyledons</taxon>
        <taxon>Gunneridae</taxon>
        <taxon>Pentapetalae</taxon>
        <taxon>rosids</taxon>
        <taxon>malvids</taxon>
        <taxon>Sapindales</taxon>
        <taxon>Sapindaceae</taxon>
        <taxon>Hippocastanoideae</taxon>
        <taxon>Acereae</taxon>
        <taxon>Acer</taxon>
    </lineage>
</organism>
<dbReference type="EMBL" id="VAHF01000011">
    <property type="protein sequence ID" value="TXG50668.1"/>
    <property type="molecule type" value="Genomic_DNA"/>
</dbReference>
<feature type="region of interest" description="Disordered" evidence="1">
    <location>
        <begin position="33"/>
        <end position="83"/>
    </location>
</feature>
<feature type="domain" description="DUF7890" evidence="2">
    <location>
        <begin position="91"/>
        <end position="136"/>
    </location>
</feature>
<sequence length="157" mass="17549">MLSFFVSLFNKNVSYEEIVEETKQPRDTNIIYRDELSNKNVHHKKSSSTTNKHKPKYGHVSKPNNNNNNNMQRRSQASCGGGVDQDHKGVIMRIKVVMTKQEAARLLSKCKEGGVLGFKDVAKEIVQIPKNRVSVVSPACNTDNTHGAALESIPEEL</sequence>
<dbReference type="PANTHER" id="PTHR36782:SF1">
    <property type="entry name" value="CALCIUM UNIPORTER PROTEIN"/>
    <property type="match status" value="1"/>
</dbReference>